<evidence type="ECO:0000256" key="10">
    <source>
        <dbReference type="ARBA" id="ARBA00023295"/>
    </source>
</evidence>
<keyword evidence="14" id="KW-0732">Signal</keyword>
<evidence type="ECO:0000256" key="5">
    <source>
        <dbReference type="ARBA" id="ARBA00022525"/>
    </source>
</evidence>
<gene>
    <name evidence="15" type="ORF">J5Y05_07640</name>
</gene>
<keyword evidence="16" id="KW-1185">Reference proteome</keyword>
<dbReference type="SUPFAM" id="SSF51445">
    <property type="entry name" value="(Trans)glycosidases"/>
    <property type="match status" value="1"/>
</dbReference>
<evidence type="ECO:0000313" key="16">
    <source>
        <dbReference type="Proteomes" id="UP000677875"/>
    </source>
</evidence>
<evidence type="ECO:0000256" key="11">
    <source>
        <dbReference type="ARBA" id="ARBA00055588"/>
    </source>
</evidence>
<dbReference type="GO" id="GO:0042742">
    <property type="term" value="P:defense response to bacterium"/>
    <property type="evidence" value="ECO:0007669"/>
    <property type="project" value="UniProtKB-KW"/>
</dbReference>
<dbReference type="GO" id="GO:0016998">
    <property type="term" value="P:cell wall macromolecule catabolic process"/>
    <property type="evidence" value="ECO:0007669"/>
    <property type="project" value="InterPro"/>
</dbReference>
<evidence type="ECO:0000256" key="14">
    <source>
        <dbReference type="SAM" id="SignalP"/>
    </source>
</evidence>
<reference evidence="15" key="1">
    <citation type="submission" date="2021-04" db="EMBL/GenBank/DDBJ databases">
        <title>Genome seq and assembly of Streptomyces sp. RG38.</title>
        <authorList>
            <person name="Chhetri G."/>
        </authorList>
    </citation>
    <scope>NUCLEOTIDE SEQUENCE</scope>
    <source>
        <strain evidence="15">RG38</strain>
    </source>
</reference>
<dbReference type="PROSITE" id="PS51904">
    <property type="entry name" value="GLYCOSYL_HYDROL_F25_2"/>
    <property type="match status" value="1"/>
</dbReference>
<dbReference type="SMART" id="SM00641">
    <property type="entry name" value="Glyco_25"/>
    <property type="match status" value="1"/>
</dbReference>
<dbReference type="PROSITE" id="PS00953">
    <property type="entry name" value="GLYCOSYL_HYDROL_F25_1"/>
    <property type="match status" value="1"/>
</dbReference>
<protein>
    <recommendedName>
        <fullName evidence="4 12">Lysozyme</fullName>
        <ecNumber evidence="4 12">3.2.1.17</ecNumber>
    </recommendedName>
</protein>
<dbReference type="InterPro" id="IPR018077">
    <property type="entry name" value="Glyco_hydro_fam25_subgr"/>
</dbReference>
<dbReference type="AlphaFoldDB" id="A0A941B076"/>
<evidence type="ECO:0000256" key="4">
    <source>
        <dbReference type="ARBA" id="ARBA00012732"/>
    </source>
</evidence>
<evidence type="ECO:0000256" key="3">
    <source>
        <dbReference type="ARBA" id="ARBA00010646"/>
    </source>
</evidence>
<evidence type="ECO:0000256" key="1">
    <source>
        <dbReference type="ARBA" id="ARBA00000632"/>
    </source>
</evidence>
<dbReference type="GO" id="GO:0003796">
    <property type="term" value="F:lysozyme activity"/>
    <property type="evidence" value="ECO:0007669"/>
    <property type="project" value="UniProtKB-EC"/>
</dbReference>
<dbReference type="CDD" id="cd06412">
    <property type="entry name" value="GH25_CH-type"/>
    <property type="match status" value="1"/>
</dbReference>
<dbReference type="RefSeq" id="WP_210869343.1">
    <property type="nucleotide sequence ID" value="NZ_JAGPNL010000001.1"/>
</dbReference>
<evidence type="ECO:0000256" key="7">
    <source>
        <dbReference type="ARBA" id="ARBA00022638"/>
    </source>
</evidence>
<evidence type="ECO:0000256" key="2">
    <source>
        <dbReference type="ARBA" id="ARBA00004613"/>
    </source>
</evidence>
<keyword evidence="8 12" id="KW-0378">Hydrolase</keyword>
<feature type="region of interest" description="Disordered" evidence="13">
    <location>
        <begin position="37"/>
        <end position="67"/>
    </location>
</feature>
<feature type="signal peptide" evidence="14">
    <location>
        <begin position="1"/>
        <end position="37"/>
    </location>
</feature>
<dbReference type="Gene3D" id="3.20.20.80">
    <property type="entry name" value="Glycosidases"/>
    <property type="match status" value="1"/>
</dbReference>
<keyword evidence="6" id="KW-0929">Antimicrobial</keyword>
<comment type="catalytic activity">
    <reaction evidence="1 12">
        <text>Hydrolysis of (1-&gt;4)-beta-linkages between N-acetylmuramic acid and N-acetyl-D-glucosamine residues in a peptidoglycan and between N-acetyl-D-glucosamine residues in chitodextrins.</text>
        <dbReference type="EC" id="3.2.1.17"/>
    </reaction>
</comment>
<dbReference type="GO" id="GO:0031640">
    <property type="term" value="P:killing of cells of another organism"/>
    <property type="evidence" value="ECO:0007669"/>
    <property type="project" value="UniProtKB-KW"/>
</dbReference>
<evidence type="ECO:0000256" key="9">
    <source>
        <dbReference type="ARBA" id="ARBA00023157"/>
    </source>
</evidence>
<dbReference type="PANTHER" id="PTHR34135:SF2">
    <property type="entry name" value="LYSOZYME"/>
    <property type="match status" value="1"/>
</dbReference>
<dbReference type="InterPro" id="IPR008270">
    <property type="entry name" value="Glyco_hydro_25_AS"/>
</dbReference>
<evidence type="ECO:0000256" key="12">
    <source>
        <dbReference type="RuleBase" id="RU361176"/>
    </source>
</evidence>
<accession>A0A941B076</accession>
<name>A0A941B076_9ACTN</name>
<keyword evidence="10 12" id="KW-0326">Glycosidase</keyword>
<dbReference type="GO" id="GO:0016052">
    <property type="term" value="P:carbohydrate catabolic process"/>
    <property type="evidence" value="ECO:0007669"/>
    <property type="project" value="TreeGrafter"/>
</dbReference>
<dbReference type="Proteomes" id="UP000677875">
    <property type="component" value="Unassembled WGS sequence"/>
</dbReference>
<dbReference type="GO" id="GO:0009253">
    <property type="term" value="P:peptidoglycan catabolic process"/>
    <property type="evidence" value="ECO:0007669"/>
    <property type="project" value="InterPro"/>
</dbReference>
<comment type="similarity">
    <text evidence="3 12">Belongs to the glycosyl hydrolase 25 family.</text>
</comment>
<dbReference type="Pfam" id="PF01183">
    <property type="entry name" value="Glyco_hydro_25"/>
    <property type="match status" value="1"/>
</dbReference>
<dbReference type="EC" id="3.2.1.17" evidence="4 12"/>
<evidence type="ECO:0000256" key="8">
    <source>
        <dbReference type="ARBA" id="ARBA00022801"/>
    </source>
</evidence>
<dbReference type="InterPro" id="IPR017853">
    <property type="entry name" value="GH"/>
</dbReference>
<keyword evidence="9" id="KW-1015">Disulfide bond</keyword>
<comment type="function">
    <text evidence="11">This enzyme has both lysozyme (acetylmuramidase) and diacetylmuramidase activities.</text>
</comment>
<organism evidence="15 16">
    <name type="scientific">Streptomyces tagetis</name>
    <dbReference type="NCBI Taxonomy" id="2820809"/>
    <lineage>
        <taxon>Bacteria</taxon>
        <taxon>Bacillati</taxon>
        <taxon>Actinomycetota</taxon>
        <taxon>Actinomycetes</taxon>
        <taxon>Kitasatosporales</taxon>
        <taxon>Streptomycetaceae</taxon>
        <taxon>Streptomyces</taxon>
    </lineage>
</organism>
<comment type="caution">
    <text evidence="15">The sequence shown here is derived from an EMBL/GenBank/DDBJ whole genome shotgun (WGS) entry which is preliminary data.</text>
</comment>
<dbReference type="GO" id="GO:0005576">
    <property type="term" value="C:extracellular region"/>
    <property type="evidence" value="ECO:0007669"/>
    <property type="project" value="UniProtKB-SubCell"/>
</dbReference>
<dbReference type="PANTHER" id="PTHR34135">
    <property type="entry name" value="LYSOZYME"/>
    <property type="match status" value="1"/>
</dbReference>
<sequence>MRRPIAVASSHSRLLRAGIVLAASLLLPSLAAAPASAGGDDGPSVRGTASMGGGVLAHEGVRGRPAAGTRVVQTEGVDVSSHQGNVAWTTLWNSGVKWAYVKATEGTSYRNPYYAQQYNGSYDVGMVRGAYHFATPDTAGGAAQADYFVDNGGGWSKDGSTLPGVLDIEYNPYGATCYGRTADQMVDWIRAFLDRYKVRTGRDAVIYTSTNWWQQCTGDYSGFGDRNPLWIARYASTVGPLPAGWSFHTMWQYTSSGPTVGDHDLFNGGLDRVVQLANG</sequence>
<keyword evidence="7" id="KW-0081">Bacteriolytic enzyme</keyword>
<comment type="subcellular location">
    <subcellularLocation>
        <location evidence="2">Secreted</location>
    </subcellularLocation>
</comment>
<dbReference type="InterPro" id="IPR002053">
    <property type="entry name" value="Glyco_hydro_25"/>
</dbReference>
<evidence type="ECO:0000256" key="13">
    <source>
        <dbReference type="SAM" id="MobiDB-lite"/>
    </source>
</evidence>
<feature type="chain" id="PRO_5039348475" description="Lysozyme" evidence="14">
    <location>
        <begin position="38"/>
        <end position="279"/>
    </location>
</feature>
<dbReference type="EMBL" id="JAGPNL010000001">
    <property type="protein sequence ID" value="MBQ0826376.1"/>
    <property type="molecule type" value="Genomic_DNA"/>
</dbReference>
<evidence type="ECO:0000256" key="6">
    <source>
        <dbReference type="ARBA" id="ARBA00022529"/>
    </source>
</evidence>
<evidence type="ECO:0000313" key="15">
    <source>
        <dbReference type="EMBL" id="MBQ0826376.1"/>
    </source>
</evidence>
<dbReference type="FunFam" id="3.20.20.80:FF:000060">
    <property type="entry name" value="Lysozyme M1"/>
    <property type="match status" value="1"/>
</dbReference>
<proteinExistence type="inferred from homology"/>
<keyword evidence="5" id="KW-0964">Secreted</keyword>